<reference evidence="4" key="1">
    <citation type="submission" date="2021-02" db="EMBL/GenBank/DDBJ databases">
        <authorList>
            <person name="Nowell W R."/>
        </authorList>
    </citation>
    <scope>NUCLEOTIDE SEQUENCE</scope>
</reference>
<comment type="caution">
    <text evidence="4">The sequence shown here is derived from an EMBL/GenBank/DDBJ whole genome shotgun (WGS) entry which is preliminary data.</text>
</comment>
<proteinExistence type="predicted"/>
<organism evidence="4 5">
    <name type="scientific">Adineta steineri</name>
    <dbReference type="NCBI Taxonomy" id="433720"/>
    <lineage>
        <taxon>Eukaryota</taxon>
        <taxon>Metazoa</taxon>
        <taxon>Spiralia</taxon>
        <taxon>Gnathifera</taxon>
        <taxon>Rotifera</taxon>
        <taxon>Eurotatoria</taxon>
        <taxon>Bdelloidea</taxon>
        <taxon>Adinetida</taxon>
        <taxon>Adinetidae</taxon>
        <taxon>Adineta</taxon>
    </lineage>
</organism>
<evidence type="ECO:0000313" key="4">
    <source>
        <dbReference type="EMBL" id="CAF1315192.1"/>
    </source>
</evidence>
<keyword evidence="5" id="KW-1185">Reference proteome</keyword>
<name>A0A815EQ92_9BILA</name>
<gene>
    <name evidence="3" type="ORF">BJG266_LOCUS25243</name>
    <name evidence="4" type="ORF">QVE165_LOCUS32016</name>
</gene>
<evidence type="ECO:0000256" key="1">
    <source>
        <dbReference type="SAM" id="MobiDB-lite"/>
    </source>
</evidence>
<keyword evidence="2" id="KW-0812">Transmembrane</keyword>
<sequence>MTGSQLRQKEDNSENTGDNENLQASIERVETNTTTSVGPDLGKTVRPQSEPNSPQGAPVRPLESRPATTEKSTNNFRRTVLICLAVFVSAISAILISIYLKSSTSTVCDMKKAENRDFNKYYGIANMKNHFITPSADNCAASIIFKPALPQAILQQDHSASSFLTLAPYGTGKTLLRCEYYKSLRSDAYFKVLILNKEIDGYLDRTALRKLHTLRQDEDKLVLLLAVTEDKNFTIKALETTRSINVLNDLRHFALFMKNHVKKTVVFIIDGIDENRFFFKDLNVNKQSLELFCLSSLSQEIIAMAMADNFYLSIFYPKIDGIEMERGIIRKDKFPTLVINWNIKSLMNYADYVLQEMNKNVSASHCKLFTNFKTLVNYSNTKNAETINKITTPRALHYFMRDLIPEMNHCANDVQEPFIATTENVETAYESSAKSAFKVHYIKE</sequence>
<feature type="compositionally biased region" description="Polar residues" evidence="1">
    <location>
        <begin position="14"/>
        <end position="24"/>
    </location>
</feature>
<dbReference type="Proteomes" id="UP000663877">
    <property type="component" value="Unassembled WGS sequence"/>
</dbReference>
<feature type="region of interest" description="Disordered" evidence="1">
    <location>
        <begin position="1"/>
        <end position="71"/>
    </location>
</feature>
<dbReference type="EMBL" id="CAJNOI010000191">
    <property type="protein sequence ID" value="CAF1171854.1"/>
    <property type="molecule type" value="Genomic_DNA"/>
</dbReference>
<keyword evidence="2" id="KW-0472">Membrane</keyword>
<dbReference type="OrthoDB" id="10046692at2759"/>
<protein>
    <submittedName>
        <fullName evidence="4">Uncharacterized protein</fullName>
    </submittedName>
</protein>
<dbReference type="EMBL" id="CAJNOM010000280">
    <property type="protein sequence ID" value="CAF1315192.1"/>
    <property type="molecule type" value="Genomic_DNA"/>
</dbReference>
<feature type="transmembrane region" description="Helical" evidence="2">
    <location>
        <begin position="80"/>
        <end position="100"/>
    </location>
</feature>
<accession>A0A815EQ92</accession>
<evidence type="ECO:0000313" key="5">
    <source>
        <dbReference type="Proteomes" id="UP000663832"/>
    </source>
</evidence>
<dbReference type="AlphaFoldDB" id="A0A815EQ92"/>
<evidence type="ECO:0000313" key="3">
    <source>
        <dbReference type="EMBL" id="CAF1171854.1"/>
    </source>
</evidence>
<evidence type="ECO:0000256" key="2">
    <source>
        <dbReference type="SAM" id="Phobius"/>
    </source>
</evidence>
<keyword evidence="2" id="KW-1133">Transmembrane helix</keyword>
<dbReference type="Proteomes" id="UP000663832">
    <property type="component" value="Unassembled WGS sequence"/>
</dbReference>
<feature type="compositionally biased region" description="Polar residues" evidence="1">
    <location>
        <begin position="46"/>
        <end position="55"/>
    </location>
</feature>